<keyword evidence="2" id="KW-1185">Reference proteome</keyword>
<protein>
    <submittedName>
        <fullName evidence="1">Uncharacterized protein</fullName>
    </submittedName>
</protein>
<organism evidence="1 2">
    <name type="scientific">Asterophora parasitica</name>
    <dbReference type="NCBI Taxonomy" id="117018"/>
    <lineage>
        <taxon>Eukaryota</taxon>
        <taxon>Fungi</taxon>
        <taxon>Dikarya</taxon>
        <taxon>Basidiomycota</taxon>
        <taxon>Agaricomycotina</taxon>
        <taxon>Agaricomycetes</taxon>
        <taxon>Agaricomycetidae</taxon>
        <taxon>Agaricales</taxon>
        <taxon>Tricholomatineae</taxon>
        <taxon>Lyophyllaceae</taxon>
        <taxon>Asterophora</taxon>
    </lineage>
</organism>
<dbReference type="PANTHER" id="PTHR31902">
    <property type="entry name" value="ACTIN PATCHES DISTAL PROTEIN 1"/>
    <property type="match status" value="1"/>
</dbReference>
<comment type="caution">
    <text evidence="1">The sequence shown here is derived from an EMBL/GenBank/DDBJ whole genome shotgun (WGS) entry which is preliminary data.</text>
</comment>
<dbReference type="Proteomes" id="UP000775547">
    <property type="component" value="Unassembled WGS sequence"/>
</dbReference>
<dbReference type="PANTHER" id="PTHR31902:SF14">
    <property type="entry name" value="ACTIN PATCHES DISTAL PROTEIN 1"/>
    <property type="match status" value="1"/>
</dbReference>
<name>A0A9P7KF26_9AGAR</name>
<gene>
    <name evidence="1" type="ORF">DXG03_003475</name>
</gene>
<dbReference type="AlphaFoldDB" id="A0A9P7KF26"/>
<dbReference type="EMBL" id="JABCKV010000021">
    <property type="protein sequence ID" value="KAG5646425.1"/>
    <property type="molecule type" value="Genomic_DNA"/>
</dbReference>
<dbReference type="OrthoDB" id="10253744at2759"/>
<dbReference type="InterPro" id="IPR009737">
    <property type="entry name" value="Aim32/Apd1-like"/>
</dbReference>
<sequence length="283" mass="31083">MLLGQELDPDTLRSQLQAAAVPVTAEDCRNCSDPCEEGHDSYPDRFVVDRESQMLGSIKPYRRQVVISTGKSDWDREVTETKGSLAALLLGAQNHANLPIAEPTPPATPAPKAVRSSAGVFRSSDSTRISILNGSHNTMSDDIDQETVLVFPDYLMVADVPRTREGARGLWESAVDPNVERAGAVLEKMPFKTWVLPYSCVILLSFIHSLQENGWAADTHLECHCLMGQPLEELQGTPSETQAYIEKELRNSVEEKRALILKTSHVGGHKYAGNCIVRVGMSV</sequence>
<reference evidence="1" key="2">
    <citation type="submission" date="2021-10" db="EMBL/GenBank/DDBJ databases">
        <title>Phylogenomics reveals ancestral predisposition of the termite-cultivated fungus Termitomyces towards a domesticated lifestyle.</title>
        <authorList>
            <person name="Auxier B."/>
            <person name="Grum-Grzhimaylo A."/>
            <person name="Cardenas M.E."/>
            <person name="Lodge J.D."/>
            <person name="Laessoe T."/>
            <person name="Pedersen O."/>
            <person name="Smith M.E."/>
            <person name="Kuyper T.W."/>
            <person name="Franco-Molano E.A."/>
            <person name="Baroni T.J."/>
            <person name="Aanen D.K."/>
        </authorList>
    </citation>
    <scope>NUCLEOTIDE SEQUENCE</scope>
    <source>
        <strain evidence="1">AP01</strain>
        <tissue evidence="1">Mycelium</tissue>
    </source>
</reference>
<proteinExistence type="predicted"/>
<accession>A0A9P7KF26</accession>
<evidence type="ECO:0000313" key="2">
    <source>
        <dbReference type="Proteomes" id="UP000775547"/>
    </source>
</evidence>
<reference evidence="1" key="1">
    <citation type="submission" date="2020-07" db="EMBL/GenBank/DDBJ databases">
        <authorList>
            <person name="Nieuwenhuis M."/>
            <person name="Van De Peppel L.J.J."/>
        </authorList>
    </citation>
    <scope>NUCLEOTIDE SEQUENCE</scope>
    <source>
        <strain evidence="1">AP01</strain>
        <tissue evidence="1">Mycelium</tissue>
    </source>
</reference>
<evidence type="ECO:0000313" key="1">
    <source>
        <dbReference type="EMBL" id="KAG5646425.1"/>
    </source>
</evidence>